<feature type="region of interest" description="Disordered" evidence="1">
    <location>
        <begin position="480"/>
        <end position="507"/>
    </location>
</feature>
<dbReference type="Proteomes" id="UP000036947">
    <property type="component" value="Unassembled WGS sequence"/>
</dbReference>
<dbReference type="AlphaFoldDB" id="A0A0L0NIL6"/>
<evidence type="ECO:0000313" key="5">
    <source>
        <dbReference type="Proteomes" id="UP000036947"/>
    </source>
</evidence>
<feature type="region of interest" description="Disordered" evidence="1">
    <location>
        <begin position="422"/>
        <end position="443"/>
    </location>
</feature>
<dbReference type="OrthoDB" id="74764at2759"/>
<dbReference type="PANTHER" id="PTHR43662:SF7">
    <property type="entry name" value="DUF1996 DOMAIN-CONTAINING PROTEIN"/>
    <property type="match status" value="1"/>
</dbReference>
<evidence type="ECO:0000256" key="2">
    <source>
        <dbReference type="SAM" id="SignalP"/>
    </source>
</evidence>
<dbReference type="InterPro" id="IPR018535">
    <property type="entry name" value="DUF1996"/>
</dbReference>
<organism evidence="4 5">
    <name type="scientific">Tolypocladium ophioglossoides (strain CBS 100239)</name>
    <name type="common">Snaketongue truffleclub</name>
    <name type="synonym">Elaphocordyceps ophioglossoides</name>
    <dbReference type="NCBI Taxonomy" id="1163406"/>
    <lineage>
        <taxon>Eukaryota</taxon>
        <taxon>Fungi</taxon>
        <taxon>Dikarya</taxon>
        <taxon>Ascomycota</taxon>
        <taxon>Pezizomycotina</taxon>
        <taxon>Sordariomycetes</taxon>
        <taxon>Hypocreomycetidae</taxon>
        <taxon>Hypocreales</taxon>
        <taxon>Ophiocordycipitaceae</taxon>
        <taxon>Tolypocladium</taxon>
    </lineage>
</organism>
<keyword evidence="2" id="KW-0732">Signal</keyword>
<dbReference type="STRING" id="1163406.A0A0L0NIL6"/>
<reference evidence="4 5" key="1">
    <citation type="journal article" date="2015" name="BMC Genomics">
        <title>The genome of the truffle-parasite Tolypocladium ophioglossoides and the evolution of antifungal peptaibiotics.</title>
        <authorList>
            <person name="Quandt C.A."/>
            <person name="Bushley K.E."/>
            <person name="Spatafora J.W."/>
        </authorList>
    </citation>
    <scope>NUCLEOTIDE SEQUENCE [LARGE SCALE GENOMIC DNA]</scope>
    <source>
        <strain evidence="4 5">CBS 100239</strain>
    </source>
</reference>
<keyword evidence="5" id="KW-1185">Reference proteome</keyword>
<evidence type="ECO:0000313" key="4">
    <source>
        <dbReference type="EMBL" id="KND93560.1"/>
    </source>
</evidence>
<name>A0A0L0NIL6_TOLOC</name>
<gene>
    <name evidence="4" type="ORF">TOPH_01407</name>
</gene>
<evidence type="ECO:0000259" key="3">
    <source>
        <dbReference type="Pfam" id="PF09362"/>
    </source>
</evidence>
<dbReference type="EMBL" id="LFRF01000003">
    <property type="protein sequence ID" value="KND93560.1"/>
    <property type="molecule type" value="Genomic_DNA"/>
</dbReference>
<feature type="domain" description="DUF1996" evidence="3">
    <location>
        <begin position="34"/>
        <end position="285"/>
    </location>
</feature>
<accession>A0A0L0NIL6</accession>
<dbReference type="Pfam" id="PF09362">
    <property type="entry name" value="DUF1996"/>
    <property type="match status" value="1"/>
</dbReference>
<feature type="chain" id="PRO_5005544970" description="DUF1996 domain-containing protein" evidence="2">
    <location>
        <begin position="19"/>
        <end position="507"/>
    </location>
</feature>
<sequence length="507" mass="54541">MHKSVVALSAGLITGANAFWRMECPGRVGLARMDPIVNPGEVSTHVHAIHGSSGFSENADTSSLLAGDCTSCRVTQDKSSYWHPALYFQNADTGKYEIVQQVGGMLAYYLLYGDNITAFPSGFRMLSGSNDRRNYTVGDPNQPDRPKSLWGSMKQTTQDDLAQRAIGFNCLNYDKTPEGTLYRHYMPDKAYLDANCKDGLRFETMFPSCWKGGNAKDSPNHKDHVAFPDLVMTGTCPEDYPVRLPSLLYEVIWDTAAFQGKNGQFVLANGDTTGYGYHGDFMMGWDEAFLQKAVNTCTNPSGKIEDCPLFNVVDQGKATSCDMQLPLPQVLIGENVKGPVAKLPGSVEAGGDSGDNGNGHASSSAAPMPTLTYAPGERPSNSASPLPGQIFKDKSSPSAAAPTTPTSAATYGAEATYGVEAAPDVQPTTPPPPPPATTPAPETKSYYSTQYVTNGNVVSKILWEEQFVYVTEYADTTTTVESPAGAAGGRRRRGAHLHGHRHGKLLH</sequence>
<feature type="region of interest" description="Disordered" evidence="1">
    <location>
        <begin position="343"/>
        <end position="406"/>
    </location>
</feature>
<evidence type="ECO:0000256" key="1">
    <source>
        <dbReference type="SAM" id="MobiDB-lite"/>
    </source>
</evidence>
<dbReference type="PANTHER" id="PTHR43662">
    <property type="match status" value="1"/>
</dbReference>
<protein>
    <recommendedName>
        <fullName evidence="3">DUF1996 domain-containing protein</fullName>
    </recommendedName>
</protein>
<feature type="compositionally biased region" description="Pro residues" evidence="1">
    <location>
        <begin position="428"/>
        <end position="438"/>
    </location>
</feature>
<proteinExistence type="predicted"/>
<feature type="signal peptide" evidence="2">
    <location>
        <begin position="1"/>
        <end position="18"/>
    </location>
</feature>
<feature type="compositionally biased region" description="Low complexity" evidence="1">
    <location>
        <begin position="396"/>
        <end position="406"/>
    </location>
</feature>
<comment type="caution">
    <text evidence="4">The sequence shown here is derived from an EMBL/GenBank/DDBJ whole genome shotgun (WGS) entry which is preliminary data.</text>
</comment>
<feature type="compositionally biased region" description="Basic residues" evidence="1">
    <location>
        <begin position="489"/>
        <end position="507"/>
    </location>
</feature>